<feature type="compositionally biased region" description="Acidic residues" evidence="1">
    <location>
        <begin position="218"/>
        <end position="231"/>
    </location>
</feature>
<protein>
    <recommendedName>
        <fullName evidence="5">EcsC family protein</fullName>
    </recommendedName>
</protein>
<dbReference type="Proteomes" id="UP000252355">
    <property type="component" value="Unassembled WGS sequence"/>
</dbReference>
<name>A0A367ZJG1_9BACT</name>
<evidence type="ECO:0000256" key="1">
    <source>
        <dbReference type="SAM" id="MobiDB-lite"/>
    </source>
</evidence>
<dbReference type="EMBL" id="QOQW01000025">
    <property type="protein sequence ID" value="RCK78255.1"/>
    <property type="molecule type" value="Genomic_DNA"/>
</dbReference>
<reference evidence="3 4" key="1">
    <citation type="submission" date="2018-05" db="EMBL/GenBank/DDBJ databases">
        <title>A metagenomic window into the 2 km-deep terrestrial subsurface aquifer revealed taxonomically and functionally diverse microbial community comprising novel uncultured bacterial lineages.</title>
        <authorList>
            <person name="Kadnikov V.V."/>
            <person name="Mardanov A.V."/>
            <person name="Beletsky A.V."/>
            <person name="Banks D."/>
            <person name="Pimenov N.V."/>
            <person name="Frank Y.A."/>
            <person name="Karnachuk O.V."/>
            <person name="Ravin N.V."/>
        </authorList>
    </citation>
    <scope>NUCLEOTIDE SEQUENCE [LARGE SCALE GENOMIC DNA]</scope>
    <source>
        <strain evidence="3">BY5</strain>
    </source>
</reference>
<sequence length="238" mass="24970">MAALDESMISKALAWAYESALAPGGRGIESAYDLAREYGAGEGSLASKVDAFIRWQKAKAGMAGFVAGLGGLLTLPVAVPANIASVLFIQVRMIAAIAIMCGHDPREDRVKTLIFACLCGSEAKEILKHAGIQLGKKVAEQAIRRLSVEMIKQINKMVGFRLVTKFGQTGLVNLGKAIPFLGGIISGTVDLLATDAIGAVAKASFLDEPSEDQRSEDSPESESPEAPENPEDPGSSAP</sequence>
<dbReference type="AlphaFoldDB" id="A0A367ZJG1"/>
<proteinExistence type="predicted"/>
<evidence type="ECO:0000313" key="3">
    <source>
        <dbReference type="EMBL" id="RCK78255.1"/>
    </source>
</evidence>
<accession>A0A367ZJG1</accession>
<keyword evidence="2" id="KW-1133">Transmembrane helix</keyword>
<feature type="transmembrane region" description="Helical" evidence="2">
    <location>
        <begin position="60"/>
        <end position="77"/>
    </location>
</feature>
<evidence type="ECO:0000313" key="4">
    <source>
        <dbReference type="Proteomes" id="UP000252355"/>
    </source>
</evidence>
<organism evidence="3 4">
    <name type="scientific">Candidatus Ozemobacter sibiricus</name>
    <dbReference type="NCBI Taxonomy" id="2268124"/>
    <lineage>
        <taxon>Bacteria</taxon>
        <taxon>Candidatus Ozemobacteria</taxon>
        <taxon>Candidatus Ozemobacterales</taxon>
        <taxon>Candidatus Ozemobacteraceae</taxon>
        <taxon>Candidatus Ozemobacter</taxon>
    </lineage>
</organism>
<evidence type="ECO:0008006" key="5">
    <source>
        <dbReference type="Google" id="ProtNLM"/>
    </source>
</evidence>
<dbReference type="InterPro" id="IPR024787">
    <property type="entry name" value="EcsC"/>
</dbReference>
<evidence type="ECO:0000256" key="2">
    <source>
        <dbReference type="SAM" id="Phobius"/>
    </source>
</evidence>
<dbReference type="Pfam" id="PF12787">
    <property type="entry name" value="EcsC"/>
    <property type="match status" value="1"/>
</dbReference>
<keyword evidence="2" id="KW-0472">Membrane</keyword>
<feature type="region of interest" description="Disordered" evidence="1">
    <location>
        <begin position="204"/>
        <end position="238"/>
    </location>
</feature>
<gene>
    <name evidence="3" type="ORF">OZSIB_1632</name>
</gene>
<comment type="caution">
    <text evidence="3">The sequence shown here is derived from an EMBL/GenBank/DDBJ whole genome shotgun (WGS) entry which is preliminary data.</text>
</comment>
<keyword evidence="2" id="KW-0812">Transmembrane</keyword>